<feature type="region of interest" description="Disordered" evidence="1">
    <location>
        <begin position="1007"/>
        <end position="1026"/>
    </location>
</feature>
<protein>
    <recommendedName>
        <fullName evidence="4">DUF4042 domain-containing protein</fullName>
    </recommendedName>
</protein>
<dbReference type="Proteomes" id="UP001430356">
    <property type="component" value="Unassembled WGS sequence"/>
</dbReference>
<feature type="compositionally biased region" description="Acidic residues" evidence="1">
    <location>
        <begin position="556"/>
        <end position="568"/>
    </location>
</feature>
<feature type="compositionally biased region" description="Pro residues" evidence="1">
    <location>
        <begin position="128"/>
        <end position="141"/>
    </location>
</feature>
<dbReference type="EMBL" id="JAECZO010000046">
    <property type="protein sequence ID" value="KAK7195018.1"/>
    <property type="molecule type" value="Genomic_DNA"/>
</dbReference>
<proteinExistence type="predicted"/>
<accession>A0AAW0EQD5</accession>
<gene>
    <name evidence="2" type="ORF">NESM_000424500</name>
</gene>
<dbReference type="Gene3D" id="1.25.10.10">
    <property type="entry name" value="Leucine-rich Repeat Variant"/>
    <property type="match status" value="2"/>
</dbReference>
<dbReference type="SUPFAM" id="SSF48371">
    <property type="entry name" value="ARM repeat"/>
    <property type="match status" value="1"/>
</dbReference>
<feature type="region of interest" description="Disordered" evidence="1">
    <location>
        <begin position="392"/>
        <end position="419"/>
    </location>
</feature>
<feature type="region of interest" description="Disordered" evidence="1">
    <location>
        <begin position="1418"/>
        <end position="1446"/>
    </location>
</feature>
<feature type="compositionally biased region" description="Polar residues" evidence="1">
    <location>
        <begin position="456"/>
        <end position="477"/>
    </location>
</feature>
<dbReference type="PANTHER" id="PTHR24216:SF65">
    <property type="entry name" value="PAXILLIN-LIKE PROTEIN 1"/>
    <property type="match status" value="1"/>
</dbReference>
<feature type="region of interest" description="Disordered" evidence="1">
    <location>
        <begin position="21"/>
        <end position="198"/>
    </location>
</feature>
<feature type="compositionally biased region" description="Low complexity" evidence="1">
    <location>
        <begin position="546"/>
        <end position="555"/>
    </location>
</feature>
<evidence type="ECO:0000313" key="2">
    <source>
        <dbReference type="EMBL" id="KAK7195018.1"/>
    </source>
</evidence>
<feature type="compositionally biased region" description="Basic and acidic residues" evidence="1">
    <location>
        <begin position="1425"/>
        <end position="1446"/>
    </location>
</feature>
<reference evidence="2 3" key="1">
    <citation type="journal article" date="2021" name="MBio">
        <title>A New Model Trypanosomatid, Novymonas esmeraldas: Genomic Perception of Its 'Candidatus Pandoraea novymonadis' Endosymbiont.</title>
        <authorList>
            <person name="Zakharova A."/>
            <person name="Saura A."/>
            <person name="Butenko A."/>
            <person name="Podesvova L."/>
            <person name="Warmusova S."/>
            <person name="Kostygov A.Y."/>
            <person name="Nenarokova A."/>
            <person name="Lukes J."/>
            <person name="Opperdoes F.R."/>
            <person name="Yurchenko V."/>
        </authorList>
    </citation>
    <scope>NUCLEOTIDE SEQUENCE [LARGE SCALE GENOMIC DNA]</scope>
    <source>
        <strain evidence="2 3">E262AT.01</strain>
    </source>
</reference>
<feature type="compositionally biased region" description="Low complexity" evidence="1">
    <location>
        <begin position="343"/>
        <end position="363"/>
    </location>
</feature>
<feature type="compositionally biased region" description="Low complexity" evidence="1">
    <location>
        <begin position="92"/>
        <end position="113"/>
    </location>
</feature>
<feature type="compositionally biased region" description="Polar residues" evidence="1">
    <location>
        <begin position="407"/>
        <end position="419"/>
    </location>
</feature>
<sequence>MATTGLSRAYAVLRQLDVLRAEGITHPVPDSVDRRPRPRSSSEQPIRVEAAVAHERRTRGAAQPSPPRSPSRESSAVRGVWRQHRRVHSSDEPAATATATAPNVASSSSLSSSPLPPSDVHGRDSASAPPPPHAYAPPRAPTPSGSPGRRAMQGVGDDRGSAKGPALGASLPRSSTPRSRWRGPPPPPFDARTGAGTPLVTPQLNSRLHPYVAGGTTSAAAVAAAEEEEEARWQRYRATSRGSVPSPVVKPSLASGGAAVAPARTSAALEIFFDADDALAVHDSVAATASSSAMTSTHGAPAWGRRTSLALHERVRTSPVSGGGAGTTSPHVSHGSSSRRLAGGDAPAPTSAGAAATTLPSLSNSPLVASPGRGGESVESAILAAAAAAAARGSNPAQTPPRDAAASGSSAPLQERLSSAPPSGELIAFYTAAGRLVQAAGAPAGRMCTPHGGSGAQATGDTETSSVGRDAATTTSVADGGVEAEHRESAAVDGDGSCSAAHLFPAAYADAVPFLGYLARVGAAGSHRLLKELAAMGEAWSARADAGGDAAAVGSDTDEMRDDDDDDAATESVVVDGLALSLLLNAPGALEYVVVPWMRARVEAMVAAAQSTRELCGNTSASRGRDRATRVRASLRRDVMGGGGEEEEAVEAAKRQRSRESAANDDALCAVVGLGGVAAALLPALVQLLLTLPPPTPQSVCDVRLVGLAIRTCGGADGLKVLTRVVQQQTEAPHILVAAAYALSTFSFDMIGHTSVLCVPAGAMHRTGDSGVAHTAATPYALVSVPLPEVDTSGLAELRPLWSRDPLLLSPTATTAAPTRSHLLHLQSPPPYRRTHVLVDAELARRELLGFLRSDRFRVTRVQPHVMVLLDDALNLCVLGAALSPAALRLYGPTITELRRDVHTVLATDTAVGAAQLLRRRPRLPFSMLDFFAEEKDLLFAVESALVKLLLARSAAPLVQEQALMSLSALPPEARVHVVQPVSDFFLRCVRTLQRRFTATMRRPTAAAAGSGAGGEAPAATDACDAASRTDPEEAVAVAAAIAAGTVCRNAGASRTTTESCAASLAAAFLELLQSPQWRLRHAACVGLARLGPVTADPTAVVDVFVRRLTHRTSATASSPPLLLQSATLVWCLAQQRQGGVRALLRLLQDPQQPPQVHHWCAVQLAEVDVREACAEADAHDTETDARDTEASVLLHEVVQVLGRLIATQGAVEEDTALLCVRALAEVVRRGCCASVEAERVGDHLLPLDSFHAEPEAVTYCMAEEPNACFTALVSVLSAALLPTNVLKALCLYLCRYGGGRGELSVCELLLESGSVAARAAAAFGLRACGAKVLRSVVLGLNDADYHVRRESFDTLTCIGVAAALDVLRQRPVEHRRQVRTALRDCLLQDADRPVARAVAEALYHALLEDDRLTAPPLTPTSALLDRRGSAETASERGRGLDDGPR</sequence>
<dbReference type="InterPro" id="IPR011989">
    <property type="entry name" value="ARM-like"/>
</dbReference>
<dbReference type="InterPro" id="IPR016024">
    <property type="entry name" value="ARM-type_fold"/>
</dbReference>
<organism evidence="2 3">
    <name type="scientific">Novymonas esmeraldas</name>
    <dbReference type="NCBI Taxonomy" id="1808958"/>
    <lineage>
        <taxon>Eukaryota</taxon>
        <taxon>Discoba</taxon>
        <taxon>Euglenozoa</taxon>
        <taxon>Kinetoplastea</taxon>
        <taxon>Metakinetoplastina</taxon>
        <taxon>Trypanosomatida</taxon>
        <taxon>Trypanosomatidae</taxon>
        <taxon>Novymonas</taxon>
    </lineage>
</organism>
<comment type="caution">
    <text evidence="2">The sequence shown here is derived from an EMBL/GenBank/DDBJ whole genome shotgun (WGS) entry which is preliminary data.</text>
</comment>
<feature type="region of interest" description="Disordered" evidence="1">
    <location>
        <begin position="639"/>
        <end position="658"/>
    </location>
</feature>
<feature type="region of interest" description="Disordered" evidence="1">
    <location>
        <begin position="317"/>
        <end position="375"/>
    </location>
</feature>
<evidence type="ECO:0000313" key="3">
    <source>
        <dbReference type="Proteomes" id="UP001430356"/>
    </source>
</evidence>
<feature type="region of interest" description="Disordered" evidence="1">
    <location>
        <begin position="448"/>
        <end position="490"/>
    </location>
</feature>
<dbReference type="PANTHER" id="PTHR24216">
    <property type="entry name" value="PAXILLIN-RELATED"/>
    <property type="match status" value="1"/>
</dbReference>
<evidence type="ECO:0008006" key="4">
    <source>
        <dbReference type="Google" id="ProtNLM"/>
    </source>
</evidence>
<feature type="region of interest" description="Disordered" evidence="1">
    <location>
        <begin position="546"/>
        <end position="568"/>
    </location>
</feature>
<name>A0AAW0EQD5_9TRYP</name>
<evidence type="ECO:0000256" key="1">
    <source>
        <dbReference type="SAM" id="MobiDB-lite"/>
    </source>
</evidence>
<feature type="compositionally biased region" description="Polar residues" evidence="1">
    <location>
        <begin position="327"/>
        <end position="339"/>
    </location>
</feature>
<keyword evidence="3" id="KW-1185">Reference proteome</keyword>